<protein>
    <submittedName>
        <fullName evidence="1">Uncharacterized protein</fullName>
    </submittedName>
</protein>
<proteinExistence type="predicted"/>
<evidence type="ECO:0000313" key="1">
    <source>
        <dbReference type="EMBL" id="KAK2558966.1"/>
    </source>
</evidence>
<reference evidence="1" key="1">
    <citation type="journal article" date="2023" name="G3 (Bethesda)">
        <title>Whole genome assembly and annotation of the endangered Caribbean coral Acropora cervicornis.</title>
        <authorList>
            <person name="Selwyn J.D."/>
            <person name="Vollmer S.V."/>
        </authorList>
    </citation>
    <scope>NUCLEOTIDE SEQUENCE</scope>
    <source>
        <strain evidence="1">K2</strain>
    </source>
</reference>
<dbReference type="AlphaFoldDB" id="A0AAD9QDL7"/>
<evidence type="ECO:0000313" key="2">
    <source>
        <dbReference type="Proteomes" id="UP001249851"/>
    </source>
</evidence>
<comment type="caution">
    <text evidence="1">The sequence shown here is derived from an EMBL/GenBank/DDBJ whole genome shotgun (WGS) entry which is preliminary data.</text>
</comment>
<name>A0AAD9QDL7_ACRCE</name>
<reference evidence="1" key="2">
    <citation type="journal article" date="2023" name="Science">
        <title>Genomic signatures of disease resistance in endangered staghorn corals.</title>
        <authorList>
            <person name="Vollmer S.V."/>
            <person name="Selwyn J.D."/>
            <person name="Despard B.A."/>
            <person name="Roesel C.L."/>
        </authorList>
    </citation>
    <scope>NUCLEOTIDE SEQUENCE</scope>
    <source>
        <strain evidence="1">K2</strain>
    </source>
</reference>
<keyword evidence="2" id="KW-1185">Reference proteome</keyword>
<accession>A0AAD9QDL7</accession>
<sequence length="84" mass="8628">MEAGSDSISLKVNHFKGAAQGMASQQVPVISCASSAKNVVNGDDKEKAKSVGKACPGNRSGKIPSLLRSALGNMKSIRSPCIVL</sequence>
<gene>
    <name evidence="1" type="ORF">P5673_018594</name>
</gene>
<dbReference type="Proteomes" id="UP001249851">
    <property type="component" value="Unassembled WGS sequence"/>
</dbReference>
<dbReference type="EMBL" id="JARQWQ010000042">
    <property type="protein sequence ID" value="KAK2558966.1"/>
    <property type="molecule type" value="Genomic_DNA"/>
</dbReference>
<organism evidence="1 2">
    <name type="scientific">Acropora cervicornis</name>
    <name type="common">Staghorn coral</name>
    <dbReference type="NCBI Taxonomy" id="6130"/>
    <lineage>
        <taxon>Eukaryota</taxon>
        <taxon>Metazoa</taxon>
        <taxon>Cnidaria</taxon>
        <taxon>Anthozoa</taxon>
        <taxon>Hexacorallia</taxon>
        <taxon>Scleractinia</taxon>
        <taxon>Astrocoeniina</taxon>
        <taxon>Acroporidae</taxon>
        <taxon>Acropora</taxon>
    </lineage>
</organism>